<dbReference type="Proteomes" id="UP000183410">
    <property type="component" value="Unassembled WGS sequence"/>
</dbReference>
<accession>A0A1I2ALM2</accession>
<dbReference type="RefSeq" id="WP_156182279.1">
    <property type="nucleotide sequence ID" value="NZ_FONN01000002.1"/>
</dbReference>
<protein>
    <submittedName>
        <fullName evidence="1">Uncharacterized protein</fullName>
    </submittedName>
</protein>
<dbReference type="EMBL" id="FONN01000002">
    <property type="protein sequence ID" value="SFE43853.1"/>
    <property type="molecule type" value="Genomic_DNA"/>
</dbReference>
<evidence type="ECO:0000313" key="2">
    <source>
        <dbReference type="Proteomes" id="UP000183410"/>
    </source>
</evidence>
<name>A0A1I2ALM2_9BACL</name>
<keyword evidence="2" id="KW-1185">Reference proteome</keyword>
<proteinExistence type="predicted"/>
<reference evidence="2" key="1">
    <citation type="submission" date="2016-10" db="EMBL/GenBank/DDBJ databases">
        <authorList>
            <person name="Varghese N."/>
            <person name="Submissions S."/>
        </authorList>
    </citation>
    <scope>NUCLEOTIDE SEQUENCE [LARGE SCALE GENOMIC DNA]</scope>
    <source>
        <strain evidence="2">CGMCC 1.10223</strain>
    </source>
</reference>
<dbReference type="AlphaFoldDB" id="A0A1I2ALM2"/>
<evidence type="ECO:0000313" key="1">
    <source>
        <dbReference type="EMBL" id="SFE43853.1"/>
    </source>
</evidence>
<sequence>MDKWESLKNFIDLELKDARDNHESILEKQLESILAHMEELDEPCKK</sequence>
<organism evidence="1 2">
    <name type="scientific">Paenibacillus algorifonticola</name>
    <dbReference type="NCBI Taxonomy" id="684063"/>
    <lineage>
        <taxon>Bacteria</taxon>
        <taxon>Bacillati</taxon>
        <taxon>Bacillota</taxon>
        <taxon>Bacilli</taxon>
        <taxon>Bacillales</taxon>
        <taxon>Paenibacillaceae</taxon>
        <taxon>Paenibacillus</taxon>
    </lineage>
</organism>
<gene>
    <name evidence="1" type="ORF">SAMN04487969_102518</name>
</gene>